<comment type="subcellular location">
    <subcellularLocation>
        <location evidence="1">Secreted</location>
    </subcellularLocation>
</comment>
<dbReference type="GO" id="GO:0006629">
    <property type="term" value="P:lipid metabolic process"/>
    <property type="evidence" value="ECO:0007669"/>
    <property type="project" value="TreeGrafter"/>
</dbReference>
<evidence type="ECO:0000259" key="12">
    <source>
        <dbReference type="Pfam" id="PF08212"/>
    </source>
</evidence>
<evidence type="ECO:0000256" key="2">
    <source>
        <dbReference type="ARBA" id="ARBA00019890"/>
    </source>
</evidence>
<feature type="chain" id="PRO_5044660967" description="Apolipoprotein D" evidence="10">
    <location>
        <begin position="18"/>
        <end position="484"/>
    </location>
</feature>
<dbReference type="GO" id="GO:0008289">
    <property type="term" value="F:lipid binding"/>
    <property type="evidence" value="ECO:0007669"/>
    <property type="project" value="UniProtKB-KW"/>
</dbReference>
<dbReference type="InterPro" id="IPR022272">
    <property type="entry name" value="Lipocalin_CS"/>
</dbReference>
<evidence type="ECO:0000256" key="8">
    <source>
        <dbReference type="ARBA" id="ARBA00023180"/>
    </source>
</evidence>
<evidence type="ECO:0000256" key="9">
    <source>
        <dbReference type="SAM" id="MobiDB-lite"/>
    </source>
</evidence>
<protein>
    <recommendedName>
        <fullName evidence="2">Apolipoprotein D</fullName>
    </recommendedName>
</protein>
<dbReference type="AlphaFoldDB" id="A0A7M7SQT4"/>
<evidence type="ECO:0000256" key="6">
    <source>
        <dbReference type="ARBA" id="ARBA00023121"/>
    </source>
</evidence>
<dbReference type="PANTHER" id="PTHR10612:SF34">
    <property type="entry name" value="APOLIPOPROTEIN D"/>
    <property type="match status" value="1"/>
</dbReference>
<evidence type="ECO:0000313" key="15">
    <source>
        <dbReference type="RefSeq" id="XP_026299161.1"/>
    </source>
</evidence>
<dbReference type="GO" id="GO:0005576">
    <property type="term" value="C:extracellular region"/>
    <property type="evidence" value="ECO:0007669"/>
    <property type="project" value="UniProtKB-SubCell"/>
</dbReference>
<evidence type="ECO:0000256" key="3">
    <source>
        <dbReference type="ARBA" id="ARBA00022448"/>
    </source>
</evidence>
<dbReference type="GeneID" id="100578744"/>
<dbReference type="PRINTS" id="PR01273">
    <property type="entry name" value="INVTBRTCOLOR"/>
</dbReference>
<reference evidence="15" key="2">
    <citation type="submission" date="2025-04" db="UniProtKB">
        <authorList>
            <consortium name="RefSeq"/>
        </authorList>
    </citation>
    <scope>IDENTIFICATION</scope>
    <source>
        <strain evidence="15">DH4</strain>
        <tissue evidence="15">Whole body</tissue>
    </source>
</reference>
<dbReference type="GO" id="GO:0005737">
    <property type="term" value="C:cytoplasm"/>
    <property type="evidence" value="ECO:0007669"/>
    <property type="project" value="TreeGrafter"/>
</dbReference>
<feature type="domain" description="Lipocalin/cytosolic fatty-acid binding" evidence="11">
    <location>
        <begin position="41"/>
        <end position="183"/>
    </location>
</feature>
<feature type="domain" description="Lipocalin/cytosolic fatty-acid binding" evidence="12">
    <location>
        <begin position="329"/>
        <end position="460"/>
    </location>
</feature>
<dbReference type="PROSITE" id="PS00213">
    <property type="entry name" value="LIPOCALIN"/>
    <property type="match status" value="1"/>
</dbReference>
<dbReference type="EnsemblMetazoa" id="XM_026443376">
    <property type="protein sequence ID" value="XP_026299161"/>
    <property type="gene ID" value="LOC100578744"/>
</dbReference>
<dbReference type="FunFam" id="2.40.128.20:FF:000026">
    <property type="entry name" value="Apolipoprotein D-like Protein"/>
    <property type="match status" value="1"/>
</dbReference>
<keyword evidence="5 10" id="KW-0732">Signal</keyword>
<dbReference type="SUPFAM" id="SSF50814">
    <property type="entry name" value="Lipocalins"/>
    <property type="match status" value="2"/>
</dbReference>
<evidence type="ECO:0000256" key="4">
    <source>
        <dbReference type="ARBA" id="ARBA00022525"/>
    </source>
</evidence>
<evidence type="ECO:0000313" key="14">
    <source>
        <dbReference type="Proteomes" id="UP000005203"/>
    </source>
</evidence>
<reference evidence="13" key="1">
    <citation type="submission" date="2021-01" db="UniProtKB">
        <authorList>
            <consortium name="EnsemblMetazoa"/>
        </authorList>
    </citation>
    <scope>IDENTIFICATION</scope>
    <source>
        <strain evidence="13">DH4</strain>
    </source>
</reference>
<keyword evidence="6" id="KW-0446">Lipid-binding</keyword>
<dbReference type="Gene3D" id="2.40.128.20">
    <property type="match status" value="2"/>
</dbReference>
<dbReference type="Pfam" id="PF00061">
    <property type="entry name" value="Lipocalin"/>
    <property type="match status" value="1"/>
</dbReference>
<keyword evidence="14" id="KW-1185">Reference proteome</keyword>
<gene>
    <name evidence="15" type="primary">LOC100578744</name>
</gene>
<organism evidence="13">
    <name type="scientific">Apis mellifera</name>
    <name type="common">Honeybee</name>
    <dbReference type="NCBI Taxonomy" id="7460"/>
    <lineage>
        <taxon>Eukaryota</taxon>
        <taxon>Metazoa</taxon>
        <taxon>Ecdysozoa</taxon>
        <taxon>Arthropoda</taxon>
        <taxon>Hexapoda</taxon>
        <taxon>Insecta</taxon>
        <taxon>Pterygota</taxon>
        <taxon>Neoptera</taxon>
        <taxon>Endopterygota</taxon>
        <taxon>Hymenoptera</taxon>
        <taxon>Apocrita</taxon>
        <taxon>Aculeata</taxon>
        <taxon>Apoidea</taxon>
        <taxon>Anthophila</taxon>
        <taxon>Apidae</taxon>
        <taxon>Apis</taxon>
    </lineage>
</organism>
<evidence type="ECO:0000256" key="10">
    <source>
        <dbReference type="SAM" id="SignalP"/>
    </source>
</evidence>
<feature type="region of interest" description="Disordered" evidence="9">
    <location>
        <begin position="190"/>
        <end position="241"/>
    </location>
</feature>
<feature type="signal peptide" evidence="10">
    <location>
        <begin position="1"/>
        <end position="17"/>
    </location>
</feature>
<evidence type="ECO:0000313" key="13">
    <source>
        <dbReference type="EnsemblMetazoa" id="XP_026299161"/>
    </source>
</evidence>
<dbReference type="Proteomes" id="UP000005203">
    <property type="component" value="Linkage group LG10"/>
</dbReference>
<keyword evidence="8" id="KW-0325">Glycoprotein</keyword>
<dbReference type="Pfam" id="PF08212">
    <property type="entry name" value="Lipocalin_2"/>
    <property type="match status" value="1"/>
</dbReference>
<proteinExistence type="predicted"/>
<evidence type="ECO:0000256" key="7">
    <source>
        <dbReference type="ARBA" id="ARBA00023157"/>
    </source>
</evidence>
<dbReference type="PANTHER" id="PTHR10612">
    <property type="entry name" value="APOLIPOPROTEIN D"/>
    <property type="match status" value="1"/>
</dbReference>
<evidence type="ECO:0000256" key="5">
    <source>
        <dbReference type="ARBA" id="ARBA00022729"/>
    </source>
</evidence>
<dbReference type="CDD" id="cd19437">
    <property type="entry name" value="lipocalin_apoD-like"/>
    <property type="match status" value="1"/>
</dbReference>
<accession>A0A8B8H587</accession>
<keyword evidence="3" id="KW-0813">Transport</keyword>
<accession>A0A7M7SQT4</accession>
<feature type="compositionally biased region" description="Basic and acidic residues" evidence="9">
    <location>
        <begin position="222"/>
        <end position="233"/>
    </location>
</feature>
<dbReference type="InterPro" id="IPR003057">
    <property type="entry name" value="Invtbrt_color"/>
</dbReference>
<keyword evidence="4" id="KW-0964">Secreted</keyword>
<dbReference type="GO" id="GO:0031409">
    <property type="term" value="F:pigment binding"/>
    <property type="evidence" value="ECO:0007669"/>
    <property type="project" value="InterPro"/>
</dbReference>
<keyword evidence="7" id="KW-1015">Disulfide bond</keyword>
<sequence length="484" mass="53547">MFGKIVLFLSALALAGAQIPSLGFCPEYVPMANFDMTKFLGVWYEAERYFQLTEVVSRCVMANYTLGADGKFRVSNEVTNRFTGIKRVLEGEIKKAASKAEEGKLIVKYTIPLTPETKYSVLETDYESYAVLWSCSGIGPFHTQNAWVMTRERLAPGTVLQKAYAVLDKYKISKTFFVKTNQEDCALLDAKPSQEPQVEGGGEKPEDVRSAVAPDAPQAILDSKERPNSEEKQPAANTVPERIMEVADTVRGEGETKAPTKAEEGGGSRGAYVVANLESASPPILESSTCVQRFEMLRIYLILTIAATAAMAQVPFLGSCPVVETIPNFDIKKYVGKWYEIEKYFAFFEFGGKCVTAIYSEGENSAINILNKQISALTGVSSSIEGVGKPVVKIEEAKLIVTFPTLPLPVDAPYWVLDTDYTSYAVVWSCSNFGVFSMRNVWILAREPKPPVSVLEKAYQVLDKNNISRAYFIRTDQKNCPLEN</sequence>
<dbReference type="GO" id="GO:0000302">
    <property type="term" value="P:response to reactive oxygen species"/>
    <property type="evidence" value="ECO:0007669"/>
    <property type="project" value="TreeGrafter"/>
</dbReference>
<name>A0A7M7SQT4_APIME</name>
<evidence type="ECO:0000256" key="1">
    <source>
        <dbReference type="ARBA" id="ARBA00004613"/>
    </source>
</evidence>
<dbReference type="InterPro" id="IPR000566">
    <property type="entry name" value="Lipocln_cytosolic_FA-bd_dom"/>
</dbReference>
<dbReference type="KEGG" id="ame:100578744"/>
<dbReference type="OrthoDB" id="565904at2759"/>
<dbReference type="RefSeq" id="XP_026299161.1">
    <property type="nucleotide sequence ID" value="XM_026443376.1"/>
</dbReference>
<dbReference type="FunFam" id="2.40.128.20:FF:000003">
    <property type="entry name" value="Apolipoprotein D"/>
    <property type="match status" value="1"/>
</dbReference>
<evidence type="ECO:0000259" key="11">
    <source>
        <dbReference type="Pfam" id="PF00061"/>
    </source>
</evidence>
<dbReference type="InterPro" id="IPR012674">
    <property type="entry name" value="Calycin"/>
</dbReference>